<dbReference type="InterPro" id="IPR050456">
    <property type="entry name" value="DeoC/FbaB_aldolase"/>
</dbReference>
<evidence type="ECO:0000313" key="2">
    <source>
        <dbReference type="EMBL" id="PJE59350.1"/>
    </source>
</evidence>
<dbReference type="EMBL" id="PFDZ01000028">
    <property type="protein sequence ID" value="PJE59350.1"/>
    <property type="molecule type" value="Genomic_DNA"/>
</dbReference>
<dbReference type="InterPro" id="IPR041720">
    <property type="entry name" value="FbaB-like"/>
</dbReference>
<gene>
    <name evidence="2" type="ORF">COU84_01310</name>
</gene>
<dbReference type="Pfam" id="PF01791">
    <property type="entry name" value="DeoC"/>
    <property type="match status" value="1"/>
</dbReference>
<dbReference type="Proteomes" id="UP000231255">
    <property type="component" value="Unassembled WGS sequence"/>
</dbReference>
<dbReference type="InterPro" id="IPR002915">
    <property type="entry name" value="DeoC/FbaB/LacD_aldolase"/>
</dbReference>
<reference evidence="3" key="1">
    <citation type="submission" date="2017-09" db="EMBL/GenBank/DDBJ databases">
        <title>Depth-based differentiation of microbial function through sediment-hosted aquifers and enrichment of novel symbionts in the deep terrestrial subsurface.</title>
        <authorList>
            <person name="Probst A.J."/>
            <person name="Ladd B."/>
            <person name="Jarett J.K."/>
            <person name="Geller-Mcgrath D.E."/>
            <person name="Sieber C.M.K."/>
            <person name="Emerson J.B."/>
            <person name="Anantharaman K."/>
            <person name="Thomas B.C."/>
            <person name="Malmstrom R."/>
            <person name="Stieglmeier M."/>
            <person name="Klingl A."/>
            <person name="Woyke T."/>
            <person name="Ryan C.M."/>
            <person name="Banfield J.F."/>
        </authorList>
    </citation>
    <scope>NUCLEOTIDE SEQUENCE [LARGE SCALE GENOMIC DNA]</scope>
</reference>
<sequence length="254" mass="27868">MDKLGKITTRGKAIYLAYDHGMEHGPVDLTGKSIDPNYILDIAVKGGYNAIVLQKGIAEKYYPSYRDKIPLIVKLNGRTRLVGGEPISRQVCSVEEAVKLGAAAVGYTVYVGSEHESEMLKEIGRIEEEADKKGLAVIGWMYPRGKTIKDDDSPEVTAYAARLGLELGLDMVKIKYCGSKECFARAVEAAGKTKVVLSGGPKVSDEEFLEIIKNIMAAGAIGAAIGRNVWQRENALEYTEKLKEIIFKNHEDKN</sequence>
<dbReference type="PANTHER" id="PTHR47916:SF1">
    <property type="entry name" value="3-HYDROXY-5-PHOSPHONOOXYPENTANE-2,4-DIONE THIOLASE"/>
    <property type="match status" value="1"/>
</dbReference>
<evidence type="ECO:0008006" key="4">
    <source>
        <dbReference type="Google" id="ProtNLM"/>
    </source>
</evidence>
<dbReference type="SMART" id="SM01133">
    <property type="entry name" value="DeoC"/>
    <property type="match status" value="1"/>
</dbReference>
<protein>
    <recommendedName>
        <fullName evidence="4">Fructose-bisphosphate aldolase</fullName>
    </recommendedName>
</protein>
<dbReference type="InterPro" id="IPR013785">
    <property type="entry name" value="Aldolase_TIM"/>
</dbReference>
<evidence type="ECO:0000256" key="1">
    <source>
        <dbReference type="PIRSR" id="PIRSR038992-1"/>
    </source>
</evidence>
<feature type="active site" description="Proton donor" evidence="1">
    <location>
        <position position="142"/>
    </location>
</feature>
<evidence type="ECO:0000313" key="3">
    <source>
        <dbReference type="Proteomes" id="UP000231255"/>
    </source>
</evidence>
<accession>A0A2M8KHF8</accession>
<comment type="caution">
    <text evidence="2">The sequence shown here is derived from an EMBL/GenBank/DDBJ whole genome shotgun (WGS) entry which is preliminary data.</text>
</comment>
<dbReference type="CDD" id="cd00958">
    <property type="entry name" value="DhnA"/>
    <property type="match status" value="1"/>
</dbReference>
<dbReference type="SUPFAM" id="SSF51569">
    <property type="entry name" value="Aldolase"/>
    <property type="match status" value="1"/>
</dbReference>
<proteinExistence type="predicted"/>
<dbReference type="GO" id="GO:0004332">
    <property type="term" value="F:fructose-bisphosphate aldolase activity"/>
    <property type="evidence" value="ECO:0007669"/>
    <property type="project" value="InterPro"/>
</dbReference>
<organism evidence="2 3">
    <name type="scientific">Candidatus Portnoybacteria bacterium CG10_big_fil_rev_8_21_14_0_10_43_39</name>
    <dbReference type="NCBI Taxonomy" id="1974815"/>
    <lineage>
        <taxon>Bacteria</taxon>
        <taxon>Candidatus Portnoyibacteriota</taxon>
    </lineage>
</organism>
<dbReference type="PIRSF" id="PIRSF038992">
    <property type="entry name" value="Aldolase_Ia"/>
    <property type="match status" value="1"/>
</dbReference>
<dbReference type="PANTHER" id="PTHR47916">
    <property type="entry name" value="FRUCTOSE-BISPHOSPHATE ALDOLASE CLASS 1"/>
    <property type="match status" value="1"/>
</dbReference>
<name>A0A2M8KHF8_9BACT</name>
<dbReference type="Gene3D" id="3.20.20.70">
    <property type="entry name" value="Aldolase class I"/>
    <property type="match status" value="1"/>
</dbReference>
<feature type="active site" description="Schiff-base intermediate with dihydroxyacetone-P" evidence="1">
    <location>
        <position position="173"/>
    </location>
</feature>
<dbReference type="AlphaFoldDB" id="A0A2M8KHF8"/>